<dbReference type="InterPro" id="IPR004220">
    <property type="entry name" value="5-COMe_2-OHmuconate_Isoase"/>
</dbReference>
<dbReference type="GO" id="GO:0008704">
    <property type="term" value="F:5-carboxymethyl-2-hydroxymuconate delta-isomerase activity"/>
    <property type="evidence" value="ECO:0007669"/>
    <property type="project" value="InterPro"/>
</dbReference>
<dbReference type="KEGG" id="pamo:BAR1_02140"/>
<evidence type="ECO:0000313" key="2">
    <source>
        <dbReference type="Proteomes" id="UP000261704"/>
    </source>
</evidence>
<accession>A0A347UDA8</accession>
<dbReference type="Proteomes" id="UP000261704">
    <property type="component" value="Chromosome"/>
</dbReference>
<keyword evidence="1" id="KW-0413">Isomerase</keyword>
<dbReference type="SUPFAM" id="SSF55331">
    <property type="entry name" value="Tautomerase/MIF"/>
    <property type="match status" value="1"/>
</dbReference>
<dbReference type="Gene3D" id="3.30.429.10">
    <property type="entry name" value="Macrophage Migration Inhibitory Factor"/>
    <property type="match status" value="1"/>
</dbReference>
<protein>
    <submittedName>
        <fullName evidence="1">5-carboxymethyl-2-hydroxymuconate Delta-isomerase</fullName>
    </submittedName>
</protein>
<reference evidence="1 2" key="1">
    <citation type="submission" date="2018-09" db="EMBL/GenBank/DDBJ databases">
        <title>Profundibacter amoris BAR1 gen. nov., sp. nov., a new member of the Roseobacter clade isolated at Lokis Castle Vent Field on the Arctic Mid-Oceanic Ridge.</title>
        <authorList>
            <person name="Le Moine Bauer S."/>
            <person name="Sjoeberg A.G."/>
            <person name="L'Haridon S."/>
            <person name="Stokke R."/>
            <person name="Roalkvam I."/>
            <person name="Steen I.H."/>
            <person name="Dahle H."/>
        </authorList>
    </citation>
    <scope>NUCLEOTIDE SEQUENCE [LARGE SCALE GENOMIC DNA]</scope>
    <source>
        <strain evidence="1 2">BAR1</strain>
    </source>
</reference>
<gene>
    <name evidence="1" type="ORF">BAR1_02140</name>
</gene>
<organism evidence="1 2">
    <name type="scientific">Profundibacter amoris</name>
    <dbReference type="NCBI Taxonomy" id="2171755"/>
    <lineage>
        <taxon>Bacteria</taxon>
        <taxon>Pseudomonadati</taxon>
        <taxon>Pseudomonadota</taxon>
        <taxon>Alphaproteobacteria</taxon>
        <taxon>Rhodobacterales</taxon>
        <taxon>Paracoccaceae</taxon>
        <taxon>Profundibacter</taxon>
    </lineage>
</organism>
<dbReference type="PANTHER" id="PTHR37950">
    <property type="entry name" value="4-HYDROXYPHENYLACETATE CATABOLISM PROTEIN"/>
    <property type="match status" value="1"/>
</dbReference>
<dbReference type="OrthoDB" id="9814215at2"/>
<dbReference type="InterPro" id="IPR014347">
    <property type="entry name" value="Tautomerase/MIF_sf"/>
</dbReference>
<dbReference type="CDD" id="cd00580">
    <property type="entry name" value="CHMI"/>
    <property type="match status" value="1"/>
</dbReference>
<proteinExistence type="predicted"/>
<dbReference type="Pfam" id="PF02962">
    <property type="entry name" value="CHMI"/>
    <property type="match status" value="1"/>
</dbReference>
<dbReference type="AlphaFoldDB" id="A0A347UDA8"/>
<dbReference type="EMBL" id="CP032125">
    <property type="protein sequence ID" value="AXX96836.1"/>
    <property type="molecule type" value="Genomic_DNA"/>
</dbReference>
<keyword evidence="2" id="KW-1185">Reference proteome</keyword>
<name>A0A347UDA8_9RHOB</name>
<sequence length="114" mass="12167">MPHITVEYAGHLDETHCLTGVCQALFDAAAASGVFPDVSAIKVRAIPCPFFRIGTEPQSFAHATIRLLAGRDEATKAELTRSILAALDQALPDVGSLSVDIKDIDTATYAKRTL</sequence>
<dbReference type="PANTHER" id="PTHR37950:SF1">
    <property type="entry name" value="4-HYDROXYPHENYLACETATE CATABOLISM PROTEIN"/>
    <property type="match status" value="1"/>
</dbReference>
<dbReference type="RefSeq" id="WP_118941494.1">
    <property type="nucleotide sequence ID" value="NZ_CP032125.1"/>
</dbReference>
<evidence type="ECO:0000313" key="1">
    <source>
        <dbReference type="EMBL" id="AXX96836.1"/>
    </source>
</evidence>